<dbReference type="Gene3D" id="3.30.1060.10">
    <property type="entry name" value="Peptide methionine sulphoxide reductase MsrA"/>
    <property type="match status" value="1"/>
</dbReference>
<evidence type="ECO:0000313" key="6">
    <source>
        <dbReference type="EMBL" id="THH39646.1"/>
    </source>
</evidence>
<gene>
    <name evidence="6" type="ORF">E4021_08495</name>
</gene>
<comment type="caution">
    <text evidence="6">The sequence shown here is derived from an EMBL/GenBank/DDBJ whole genome shotgun (WGS) entry which is preliminary data.</text>
</comment>
<proteinExistence type="predicted"/>
<dbReference type="EC" id="1.8.4.11" evidence="1"/>
<reference evidence="6 7" key="1">
    <citation type="submission" date="2019-04" db="EMBL/GenBank/DDBJ databases">
        <title>Lewinella litorea sp. nov., isolated from a marine sand.</title>
        <authorList>
            <person name="Yoon J.-H."/>
        </authorList>
    </citation>
    <scope>NUCLEOTIDE SEQUENCE [LARGE SCALE GENOMIC DNA]</scope>
    <source>
        <strain evidence="6 7">HSMS-39</strain>
    </source>
</reference>
<dbReference type="OrthoDB" id="4174719at2"/>
<evidence type="ECO:0000256" key="1">
    <source>
        <dbReference type="ARBA" id="ARBA00012502"/>
    </source>
</evidence>
<dbReference type="InterPro" id="IPR002569">
    <property type="entry name" value="Met_Sox_Rdtase_MsrA_dom"/>
</dbReference>
<dbReference type="GO" id="GO:0008113">
    <property type="term" value="F:peptide-methionine (S)-S-oxide reductase activity"/>
    <property type="evidence" value="ECO:0007669"/>
    <property type="project" value="UniProtKB-EC"/>
</dbReference>
<keyword evidence="7" id="KW-1185">Reference proteome</keyword>
<dbReference type="Proteomes" id="UP000308528">
    <property type="component" value="Unassembled WGS sequence"/>
</dbReference>
<dbReference type="PANTHER" id="PTHR43774:SF1">
    <property type="entry name" value="PEPTIDE METHIONINE SULFOXIDE REDUCTASE MSRA 2"/>
    <property type="match status" value="1"/>
</dbReference>
<dbReference type="EMBL" id="SRSF01000003">
    <property type="protein sequence ID" value="THH39646.1"/>
    <property type="molecule type" value="Genomic_DNA"/>
</dbReference>
<comment type="catalytic activity">
    <reaction evidence="4">
        <text>[thioredoxin]-disulfide + L-methionine + H2O = L-methionine (S)-S-oxide + [thioredoxin]-dithiol</text>
        <dbReference type="Rhea" id="RHEA:19993"/>
        <dbReference type="Rhea" id="RHEA-COMP:10698"/>
        <dbReference type="Rhea" id="RHEA-COMP:10700"/>
        <dbReference type="ChEBI" id="CHEBI:15377"/>
        <dbReference type="ChEBI" id="CHEBI:29950"/>
        <dbReference type="ChEBI" id="CHEBI:50058"/>
        <dbReference type="ChEBI" id="CHEBI:57844"/>
        <dbReference type="ChEBI" id="CHEBI:58772"/>
        <dbReference type="EC" id="1.8.4.11"/>
    </reaction>
</comment>
<evidence type="ECO:0000256" key="3">
    <source>
        <dbReference type="ARBA" id="ARBA00047806"/>
    </source>
</evidence>
<dbReference type="RefSeq" id="WP_136458356.1">
    <property type="nucleotide sequence ID" value="NZ_SRSF01000003.1"/>
</dbReference>
<dbReference type="PANTHER" id="PTHR43774">
    <property type="entry name" value="PEPTIDE METHIONINE SULFOXIDE REDUCTASE"/>
    <property type="match status" value="1"/>
</dbReference>
<dbReference type="SUPFAM" id="SSF55068">
    <property type="entry name" value="Peptide methionine sulfoxide reductase"/>
    <property type="match status" value="1"/>
</dbReference>
<accession>A0A4S4NIQ2</accession>
<feature type="domain" description="Peptide methionine sulphoxide reductase MsrA" evidence="5">
    <location>
        <begin position="7"/>
        <end position="142"/>
    </location>
</feature>
<dbReference type="AlphaFoldDB" id="A0A4S4NIQ2"/>
<sequence length="161" mass="18589">MREQQRIGLGGGCHWCTEGVFVSLAGVDRVDQGWIASVAPDTSYSEAVIVYYDPDRISLRELLAVHLETHAASSSHALRKRYRSAVYTFSEEQDRQCRHLLAELARAYSSGIITRVLSYGAFRQSLPEHQDYYRSDPERPFCRRYISPKLERLRADRPYLF</sequence>
<evidence type="ECO:0000256" key="4">
    <source>
        <dbReference type="ARBA" id="ARBA00048782"/>
    </source>
</evidence>
<organism evidence="6 7">
    <name type="scientific">Neolewinella litorea</name>
    <dbReference type="NCBI Taxonomy" id="2562452"/>
    <lineage>
        <taxon>Bacteria</taxon>
        <taxon>Pseudomonadati</taxon>
        <taxon>Bacteroidota</taxon>
        <taxon>Saprospiria</taxon>
        <taxon>Saprospirales</taxon>
        <taxon>Lewinellaceae</taxon>
        <taxon>Neolewinella</taxon>
    </lineage>
</organism>
<keyword evidence="2" id="KW-0560">Oxidoreductase</keyword>
<protein>
    <recommendedName>
        <fullName evidence="1">peptide-methionine (S)-S-oxide reductase</fullName>
        <ecNumber evidence="1">1.8.4.11</ecNumber>
    </recommendedName>
</protein>
<evidence type="ECO:0000259" key="5">
    <source>
        <dbReference type="Pfam" id="PF01625"/>
    </source>
</evidence>
<name>A0A4S4NIQ2_9BACT</name>
<dbReference type="InterPro" id="IPR036509">
    <property type="entry name" value="Met_Sox_Rdtase_MsrA_sf"/>
</dbReference>
<comment type="catalytic activity">
    <reaction evidence="3">
        <text>L-methionyl-[protein] + [thioredoxin]-disulfide + H2O = L-methionyl-(S)-S-oxide-[protein] + [thioredoxin]-dithiol</text>
        <dbReference type="Rhea" id="RHEA:14217"/>
        <dbReference type="Rhea" id="RHEA-COMP:10698"/>
        <dbReference type="Rhea" id="RHEA-COMP:10700"/>
        <dbReference type="Rhea" id="RHEA-COMP:12313"/>
        <dbReference type="Rhea" id="RHEA-COMP:12315"/>
        <dbReference type="ChEBI" id="CHEBI:15377"/>
        <dbReference type="ChEBI" id="CHEBI:16044"/>
        <dbReference type="ChEBI" id="CHEBI:29950"/>
        <dbReference type="ChEBI" id="CHEBI:44120"/>
        <dbReference type="ChEBI" id="CHEBI:50058"/>
        <dbReference type="EC" id="1.8.4.11"/>
    </reaction>
</comment>
<evidence type="ECO:0000313" key="7">
    <source>
        <dbReference type="Proteomes" id="UP000308528"/>
    </source>
</evidence>
<evidence type="ECO:0000256" key="2">
    <source>
        <dbReference type="ARBA" id="ARBA00023002"/>
    </source>
</evidence>
<dbReference type="Pfam" id="PF01625">
    <property type="entry name" value="PMSR"/>
    <property type="match status" value="1"/>
</dbReference>